<evidence type="ECO:0000313" key="4">
    <source>
        <dbReference type="Proteomes" id="UP001626537"/>
    </source>
</evidence>
<dbReference type="Proteomes" id="UP001626537">
    <property type="component" value="Chromosome"/>
</dbReference>
<sequence length="84" mass="8815">MSLTKYLSAVILLLASYSLASYVAVAQTETTTPVATPPVTTTANSEASAEPEPAVSTSAEQPFEDYEASEQISEDLSVAFPVDI</sequence>
<accession>A0ABZ0I4N0</accession>
<reference evidence="3 4" key="1">
    <citation type="submission" date="2023-10" db="EMBL/GenBank/DDBJ databases">
        <title>Two novel species belonging to the OM43/NOR5 clade.</title>
        <authorList>
            <person name="Park M."/>
        </authorList>
    </citation>
    <scope>NUCLEOTIDE SEQUENCE [LARGE SCALE GENOMIC DNA]</scope>
    <source>
        <strain evidence="3 4">IMCC43200</strain>
    </source>
</reference>
<evidence type="ECO:0000313" key="3">
    <source>
        <dbReference type="EMBL" id="WOJ93046.1"/>
    </source>
</evidence>
<organism evidence="3 4">
    <name type="scientific">Congregibacter variabilis</name>
    <dbReference type="NCBI Taxonomy" id="3081200"/>
    <lineage>
        <taxon>Bacteria</taxon>
        <taxon>Pseudomonadati</taxon>
        <taxon>Pseudomonadota</taxon>
        <taxon>Gammaproteobacteria</taxon>
        <taxon>Cellvibrionales</taxon>
        <taxon>Halieaceae</taxon>
        <taxon>Congregibacter</taxon>
    </lineage>
</organism>
<feature type="compositionally biased region" description="Low complexity" evidence="1">
    <location>
        <begin position="30"/>
        <end position="60"/>
    </location>
</feature>
<dbReference type="EMBL" id="CP136864">
    <property type="protein sequence ID" value="WOJ93046.1"/>
    <property type="molecule type" value="Genomic_DNA"/>
</dbReference>
<keyword evidence="4" id="KW-1185">Reference proteome</keyword>
<dbReference type="RefSeq" id="WP_407347707.1">
    <property type="nucleotide sequence ID" value="NZ_CP136864.1"/>
</dbReference>
<evidence type="ECO:0000256" key="1">
    <source>
        <dbReference type="SAM" id="MobiDB-lite"/>
    </source>
</evidence>
<name>A0ABZ0I4N0_9GAMM</name>
<feature type="signal peptide" evidence="2">
    <location>
        <begin position="1"/>
        <end position="20"/>
    </location>
</feature>
<protein>
    <submittedName>
        <fullName evidence="3">Uncharacterized protein</fullName>
    </submittedName>
</protein>
<evidence type="ECO:0000256" key="2">
    <source>
        <dbReference type="SAM" id="SignalP"/>
    </source>
</evidence>
<gene>
    <name evidence="3" type="ORF">R0135_14845</name>
</gene>
<proteinExistence type="predicted"/>
<keyword evidence="2" id="KW-0732">Signal</keyword>
<feature type="chain" id="PRO_5045623816" evidence="2">
    <location>
        <begin position="21"/>
        <end position="84"/>
    </location>
</feature>
<feature type="region of interest" description="Disordered" evidence="1">
    <location>
        <begin position="30"/>
        <end position="68"/>
    </location>
</feature>